<evidence type="ECO:0000313" key="4">
    <source>
        <dbReference type="EMBL" id="VDD17496.1"/>
    </source>
</evidence>
<feature type="compositionally biased region" description="Basic residues" evidence="2">
    <location>
        <begin position="220"/>
        <end position="231"/>
    </location>
</feature>
<feature type="non-terminal residue" evidence="4">
    <location>
        <position position="1"/>
    </location>
</feature>
<accession>A0A3P6CPB9</accession>
<name>A0A3P6CPB9_BRACM</name>
<organism evidence="4">
    <name type="scientific">Brassica campestris</name>
    <name type="common">Field mustard</name>
    <dbReference type="NCBI Taxonomy" id="3711"/>
    <lineage>
        <taxon>Eukaryota</taxon>
        <taxon>Viridiplantae</taxon>
        <taxon>Streptophyta</taxon>
        <taxon>Embryophyta</taxon>
        <taxon>Tracheophyta</taxon>
        <taxon>Spermatophyta</taxon>
        <taxon>Magnoliopsida</taxon>
        <taxon>eudicotyledons</taxon>
        <taxon>Gunneridae</taxon>
        <taxon>Pentapetalae</taxon>
        <taxon>rosids</taxon>
        <taxon>malvids</taxon>
        <taxon>Brassicales</taxon>
        <taxon>Brassicaceae</taxon>
        <taxon>Brassiceae</taxon>
        <taxon>Brassica</taxon>
    </lineage>
</organism>
<feature type="coiled-coil region" evidence="1">
    <location>
        <begin position="353"/>
        <end position="381"/>
    </location>
</feature>
<feature type="compositionally biased region" description="Basic and acidic residues" evidence="2">
    <location>
        <begin position="74"/>
        <end position="109"/>
    </location>
</feature>
<feature type="compositionally biased region" description="Basic residues" evidence="2">
    <location>
        <begin position="240"/>
        <end position="249"/>
    </location>
</feature>
<evidence type="ECO:0008006" key="5">
    <source>
        <dbReference type="Google" id="ProtNLM"/>
    </source>
</evidence>
<evidence type="ECO:0000256" key="1">
    <source>
        <dbReference type="SAM" id="Coils"/>
    </source>
</evidence>
<dbReference type="Proteomes" id="UP000694005">
    <property type="component" value="Chromosome A10"/>
</dbReference>
<proteinExistence type="predicted"/>
<dbReference type="PANTHER" id="PTHR34689:SF1">
    <property type="entry name" value="NUCLEIC ACID-BINDING PROTEIN"/>
    <property type="match status" value="1"/>
</dbReference>
<evidence type="ECO:0000256" key="2">
    <source>
        <dbReference type="SAM" id="MobiDB-lite"/>
    </source>
</evidence>
<feature type="compositionally biased region" description="Basic residues" evidence="2">
    <location>
        <begin position="152"/>
        <end position="173"/>
    </location>
</feature>
<dbReference type="AlphaFoldDB" id="A0A3P6CPB9"/>
<dbReference type="EMBL" id="LR031577">
    <property type="protein sequence ID" value="VDD17496.1"/>
    <property type="molecule type" value="Genomic_DNA"/>
</dbReference>
<reference evidence="4" key="1">
    <citation type="submission" date="2018-11" db="EMBL/GenBank/DDBJ databases">
        <authorList>
            <consortium name="Genoscope - CEA"/>
            <person name="William W."/>
        </authorList>
    </citation>
    <scope>NUCLEOTIDE SEQUENCE</scope>
</reference>
<sequence length="425" mass="50350">CYVYSASTNIGIQLYRVLIQTSSIFCLLISSRTICDVPSHSSQNNSLKVCPILENPPYHLVGWVEITHRRFREMGRDRDESPPEKAKGDVEDKDYRRNSSRSRIEKKSVEEEEEDVSRRESKRKSKEARDSDSGSGLESGSDSESDKEERRRSRKSRGKRKSDRRSRSRRSRRRHDDSSSSSESESESEYSSDYSDSESESEDERRRRKMKRREREERERKKRKEKKKRRMEKGVDGDSKKKKKRRKKEKKSEKAKKGAVTESWGKYGVIRETDMWNKRPEFTAWLLEVKEVNLESLPPWEEKKMFKDFMEDHNTGTFTSKKYYDIDGYYRRKLEKEMKKGLKKAGKSERTVFNDEEQRRLEMQEAREKQKEEEVLALKRSMEGGMAQAMKEQARLKEEMVYLYKIGDMEGAAAIQRRLDPDVPM</sequence>
<feature type="compositionally biased region" description="Acidic residues" evidence="2">
    <location>
        <begin position="184"/>
        <end position="202"/>
    </location>
</feature>
<feature type="region of interest" description="Disordered" evidence="2">
    <location>
        <begin position="74"/>
        <end position="262"/>
    </location>
</feature>
<dbReference type="EMBL" id="LS974626">
    <property type="protein sequence ID" value="CAG7909917.1"/>
    <property type="molecule type" value="Genomic_DNA"/>
</dbReference>
<dbReference type="PANTHER" id="PTHR34689">
    <property type="entry name" value="NUCLEIC ACID-BINDING PROTEIN"/>
    <property type="match status" value="1"/>
</dbReference>
<keyword evidence="1" id="KW-0175">Coiled coil</keyword>
<evidence type="ECO:0000313" key="3">
    <source>
        <dbReference type="EMBL" id="CAG7909917.1"/>
    </source>
</evidence>
<protein>
    <recommendedName>
        <fullName evidence="5">IBB domain-containing protein</fullName>
    </recommendedName>
</protein>
<gene>
    <name evidence="4" type="ORF">BRAA10T43209Z</name>
    <name evidence="3" type="ORF">BRAPAZ1V2_A10P11630.2</name>
</gene>
<dbReference type="Gramene" id="A10p11630.2_BraZ1">
    <property type="protein sequence ID" value="A10p11630.2_BraZ1.CDS"/>
    <property type="gene ID" value="A10g11630.2_BraZ1"/>
</dbReference>